<dbReference type="GO" id="GO:0005737">
    <property type="term" value="C:cytoplasm"/>
    <property type="evidence" value="ECO:0007669"/>
    <property type="project" value="UniProtKB-SubCell"/>
</dbReference>
<dbReference type="Proteomes" id="UP000321558">
    <property type="component" value="Unassembled WGS sequence"/>
</dbReference>
<feature type="modified residue" description="4-aspartylphosphate" evidence="6">
    <location>
        <position position="54"/>
    </location>
</feature>
<evidence type="ECO:0000256" key="2">
    <source>
        <dbReference type="ARBA" id="ARBA00023012"/>
    </source>
</evidence>
<evidence type="ECO:0000256" key="3">
    <source>
        <dbReference type="ARBA" id="ARBA00023015"/>
    </source>
</evidence>
<protein>
    <recommendedName>
        <fullName evidence="7">Response regulatory domain-containing protein</fullName>
    </recommendedName>
</protein>
<dbReference type="InterPro" id="IPR051677">
    <property type="entry name" value="AfsR-DnrI-RedD_regulator"/>
</dbReference>
<keyword evidence="4" id="KW-0238">DNA-binding</keyword>
<evidence type="ECO:0000313" key="9">
    <source>
        <dbReference type="Proteomes" id="UP000321558"/>
    </source>
</evidence>
<reference evidence="8 9" key="1">
    <citation type="submission" date="2019-07" db="EMBL/GenBank/DDBJ databases">
        <title>Whole genome shotgun sequence of Oceanobacillus sojae NBRC 105379.</title>
        <authorList>
            <person name="Hosoyama A."/>
            <person name="Uohara A."/>
            <person name="Ohji S."/>
            <person name="Ichikawa N."/>
        </authorList>
    </citation>
    <scope>NUCLEOTIDE SEQUENCE [LARGE SCALE GENOMIC DNA]</scope>
    <source>
        <strain evidence="8 9">NBRC 105379</strain>
    </source>
</reference>
<sequence>MLHIAIIDDEHLALQYLYLLLNKIEGVQVTGKYIDAGDLIQHVQVTDLDAVFIDIHMPVIKGTDLAEQLLDIKPSLHIVFVTAYDKYAVKAFELNAVDYILKPVKQERLAVTIQRIKERKAVEQEIATCKSSFVIKDLGVLQIYHGNKWIEVKWRTSKAKELFAYFIHNHQNTIRKSELIDLLWSNLPWEKANAQLYTAIYQIRKVIRQIDAPIKIVSQKEFYQIDMGDGIQIQSHEFKLDAQYLLKENKVDVEQYFAVLEVYGGEYLAELNYSWAAAERKMLKDLWVKLINKFSEHLHLHEEPASYNISKMKDLTGFDIKATDIIKEKSRV</sequence>
<organism evidence="8 9">
    <name type="scientific">Oceanobacillus sojae</name>
    <dbReference type="NCBI Taxonomy" id="582851"/>
    <lineage>
        <taxon>Bacteria</taxon>
        <taxon>Bacillati</taxon>
        <taxon>Bacillota</taxon>
        <taxon>Bacilli</taxon>
        <taxon>Bacillales</taxon>
        <taxon>Bacillaceae</taxon>
        <taxon>Oceanobacillus</taxon>
    </lineage>
</organism>
<evidence type="ECO:0000256" key="1">
    <source>
        <dbReference type="ARBA" id="ARBA00004496"/>
    </source>
</evidence>
<feature type="domain" description="Response regulatory" evidence="7">
    <location>
        <begin position="3"/>
        <end position="117"/>
    </location>
</feature>
<comment type="subcellular location">
    <subcellularLocation>
        <location evidence="1">Cytoplasm</location>
    </subcellularLocation>
</comment>
<keyword evidence="9" id="KW-1185">Reference proteome</keyword>
<dbReference type="GO" id="GO:0000160">
    <property type="term" value="P:phosphorelay signal transduction system"/>
    <property type="evidence" value="ECO:0007669"/>
    <property type="project" value="UniProtKB-KW"/>
</dbReference>
<dbReference type="InterPro" id="IPR016032">
    <property type="entry name" value="Sig_transdc_resp-reg_C-effctor"/>
</dbReference>
<dbReference type="InterPro" id="IPR036388">
    <property type="entry name" value="WH-like_DNA-bd_sf"/>
</dbReference>
<evidence type="ECO:0000259" key="7">
    <source>
        <dbReference type="PROSITE" id="PS50110"/>
    </source>
</evidence>
<dbReference type="PROSITE" id="PS50110">
    <property type="entry name" value="RESPONSE_REGULATORY"/>
    <property type="match status" value="1"/>
</dbReference>
<keyword evidence="6" id="KW-0597">Phosphoprotein</keyword>
<name>A0A511ZQ21_9BACI</name>
<comment type="caution">
    <text evidence="8">The sequence shown here is derived from an EMBL/GenBank/DDBJ whole genome shotgun (WGS) entry which is preliminary data.</text>
</comment>
<keyword evidence="5" id="KW-0804">Transcription</keyword>
<dbReference type="RefSeq" id="WP_186813727.1">
    <property type="nucleotide sequence ID" value="NZ_BJYM01000023.1"/>
</dbReference>
<dbReference type="SUPFAM" id="SSF46894">
    <property type="entry name" value="C-terminal effector domain of the bipartite response regulators"/>
    <property type="match status" value="1"/>
</dbReference>
<dbReference type="GO" id="GO:0006355">
    <property type="term" value="P:regulation of DNA-templated transcription"/>
    <property type="evidence" value="ECO:0007669"/>
    <property type="project" value="InterPro"/>
</dbReference>
<dbReference type="SMART" id="SM00448">
    <property type="entry name" value="REC"/>
    <property type="match status" value="1"/>
</dbReference>
<evidence type="ECO:0000256" key="4">
    <source>
        <dbReference type="ARBA" id="ARBA00023125"/>
    </source>
</evidence>
<dbReference type="Gene3D" id="3.40.50.2300">
    <property type="match status" value="1"/>
</dbReference>
<gene>
    <name evidence="8" type="ORF">OSO01_42280</name>
</gene>
<dbReference type="InterPro" id="IPR011006">
    <property type="entry name" value="CheY-like_superfamily"/>
</dbReference>
<dbReference type="AlphaFoldDB" id="A0A511ZQ21"/>
<dbReference type="PANTHER" id="PTHR35807:SF2">
    <property type="entry name" value="TRANSCRIPTIONAL ACTIVATOR DOMAIN"/>
    <property type="match status" value="1"/>
</dbReference>
<keyword evidence="3" id="KW-0805">Transcription regulation</keyword>
<dbReference type="Pfam" id="PF00072">
    <property type="entry name" value="Response_reg"/>
    <property type="match status" value="1"/>
</dbReference>
<dbReference type="STRING" id="582851.GCA_900162665_03071"/>
<evidence type="ECO:0000256" key="5">
    <source>
        <dbReference type="ARBA" id="ARBA00023163"/>
    </source>
</evidence>
<accession>A0A511ZQ21</accession>
<dbReference type="SUPFAM" id="SSF52172">
    <property type="entry name" value="CheY-like"/>
    <property type="match status" value="1"/>
</dbReference>
<evidence type="ECO:0000256" key="6">
    <source>
        <dbReference type="PROSITE-ProRule" id="PRU00169"/>
    </source>
</evidence>
<dbReference type="InterPro" id="IPR001789">
    <property type="entry name" value="Sig_transdc_resp-reg_receiver"/>
</dbReference>
<dbReference type="GO" id="GO:0003677">
    <property type="term" value="F:DNA binding"/>
    <property type="evidence" value="ECO:0007669"/>
    <property type="project" value="UniProtKB-KW"/>
</dbReference>
<evidence type="ECO:0000313" key="8">
    <source>
        <dbReference type="EMBL" id="GEN89489.1"/>
    </source>
</evidence>
<keyword evidence="2" id="KW-0902">Two-component regulatory system</keyword>
<dbReference type="PANTHER" id="PTHR35807">
    <property type="entry name" value="TRANSCRIPTIONAL REGULATOR REDD-RELATED"/>
    <property type="match status" value="1"/>
</dbReference>
<dbReference type="EMBL" id="BJYM01000023">
    <property type="protein sequence ID" value="GEN89489.1"/>
    <property type="molecule type" value="Genomic_DNA"/>
</dbReference>
<dbReference type="Gene3D" id="1.10.10.10">
    <property type="entry name" value="Winged helix-like DNA-binding domain superfamily/Winged helix DNA-binding domain"/>
    <property type="match status" value="1"/>
</dbReference>
<proteinExistence type="predicted"/>